<sequence length="225" mass="25882">MKFRSSLAKITRNGVDIRIPPGHPLYLKARDEEGLEDFELVKLVAELGADDEEASVEVQQKLLEEAQLIKQQQRTQEQVVEPRKSRSTRVKTRAGRPSATLEKPTSEEVKQNVGVKRKISYEDVKDKPVLELTEEERMAIKEEPMEFDMSSLPSFTQFFMSQREISCGFHCPMWTSYKPYSRGRIRIGCQISGLEALKKLEISSMEMKIGTMEMKLKNKETGNFF</sequence>
<accession>A0A164SU01</accession>
<comment type="caution">
    <text evidence="2">The sequence shown here is derived from an EMBL/GenBank/DDBJ whole genome shotgun (WGS) entry which is preliminary data.</text>
</comment>
<organism evidence="2">
    <name type="scientific">Daucus carota subsp. sativus</name>
    <name type="common">Carrot</name>
    <dbReference type="NCBI Taxonomy" id="79200"/>
    <lineage>
        <taxon>Eukaryota</taxon>
        <taxon>Viridiplantae</taxon>
        <taxon>Streptophyta</taxon>
        <taxon>Embryophyta</taxon>
        <taxon>Tracheophyta</taxon>
        <taxon>Spermatophyta</taxon>
        <taxon>Magnoliopsida</taxon>
        <taxon>eudicotyledons</taxon>
        <taxon>Gunneridae</taxon>
        <taxon>Pentapetalae</taxon>
        <taxon>asterids</taxon>
        <taxon>campanulids</taxon>
        <taxon>Apiales</taxon>
        <taxon>Apiaceae</taxon>
        <taxon>Apioideae</taxon>
        <taxon>Scandiceae</taxon>
        <taxon>Daucinae</taxon>
        <taxon>Daucus</taxon>
        <taxon>Daucus sect. Daucus</taxon>
    </lineage>
</organism>
<dbReference type="AlphaFoldDB" id="A0A164SU01"/>
<name>A0A164SU01_DAUCS</name>
<protein>
    <submittedName>
        <fullName evidence="2">Uncharacterized protein</fullName>
    </submittedName>
</protein>
<evidence type="ECO:0000313" key="2">
    <source>
        <dbReference type="EMBL" id="KZM86634.1"/>
    </source>
</evidence>
<evidence type="ECO:0000256" key="1">
    <source>
        <dbReference type="SAM" id="MobiDB-lite"/>
    </source>
</evidence>
<feature type="compositionally biased region" description="Basic residues" evidence="1">
    <location>
        <begin position="85"/>
        <end position="94"/>
    </location>
</feature>
<dbReference type="Gramene" id="KZM86634">
    <property type="protein sequence ID" value="KZM86634"/>
    <property type="gene ID" value="DCAR_023768"/>
</dbReference>
<reference evidence="2" key="1">
    <citation type="journal article" date="2016" name="Nat. Genet.">
        <title>A high-quality carrot genome assembly provides new insights into carotenoid accumulation and asterid genome evolution.</title>
        <authorList>
            <person name="Iorizzo M."/>
            <person name="Ellison S."/>
            <person name="Senalik D."/>
            <person name="Zeng P."/>
            <person name="Satapoomin P."/>
            <person name="Huang J."/>
            <person name="Bowman M."/>
            <person name="Iovene M."/>
            <person name="Sanseverino W."/>
            <person name="Cavagnaro P."/>
            <person name="Yildiz M."/>
            <person name="Macko-Podgorni A."/>
            <person name="Moranska E."/>
            <person name="Grzebelus E."/>
            <person name="Grzebelus D."/>
            <person name="Ashrafi H."/>
            <person name="Zheng Z."/>
            <person name="Cheng S."/>
            <person name="Spooner D."/>
            <person name="Van Deynze A."/>
            <person name="Simon P."/>
        </authorList>
    </citation>
    <scope>NUCLEOTIDE SEQUENCE [LARGE SCALE GENOMIC DNA]</scope>
    <source>
        <tissue evidence="2">Leaf</tissue>
    </source>
</reference>
<dbReference type="EMBL" id="LNRQ01000007">
    <property type="protein sequence ID" value="KZM86634.1"/>
    <property type="molecule type" value="Genomic_DNA"/>
</dbReference>
<gene>
    <name evidence="2" type="ORF">DCAR_023768</name>
</gene>
<feature type="region of interest" description="Disordered" evidence="1">
    <location>
        <begin position="71"/>
        <end position="108"/>
    </location>
</feature>
<proteinExistence type="predicted"/>